<dbReference type="Gene3D" id="2.60.40.10">
    <property type="entry name" value="Immunoglobulins"/>
    <property type="match status" value="2"/>
</dbReference>
<proteinExistence type="predicted"/>
<dbReference type="SUPFAM" id="SSF48726">
    <property type="entry name" value="Immunoglobulin"/>
    <property type="match status" value="2"/>
</dbReference>
<dbReference type="InterPro" id="IPR007110">
    <property type="entry name" value="Ig-like_dom"/>
</dbReference>
<organism evidence="2 3">
    <name type="scientific">Mytilus galloprovincialis</name>
    <name type="common">Mediterranean mussel</name>
    <dbReference type="NCBI Taxonomy" id="29158"/>
    <lineage>
        <taxon>Eukaryota</taxon>
        <taxon>Metazoa</taxon>
        <taxon>Spiralia</taxon>
        <taxon>Lophotrochozoa</taxon>
        <taxon>Mollusca</taxon>
        <taxon>Bivalvia</taxon>
        <taxon>Autobranchia</taxon>
        <taxon>Pteriomorphia</taxon>
        <taxon>Mytilida</taxon>
        <taxon>Mytiloidea</taxon>
        <taxon>Mytilidae</taxon>
        <taxon>Mytilinae</taxon>
        <taxon>Mytilus</taxon>
    </lineage>
</organism>
<feature type="domain" description="Ig-like" evidence="1">
    <location>
        <begin position="257"/>
        <end position="353"/>
    </location>
</feature>
<protein>
    <recommendedName>
        <fullName evidence="1">Ig-like domain-containing protein</fullName>
    </recommendedName>
</protein>
<dbReference type="InterPro" id="IPR036179">
    <property type="entry name" value="Ig-like_dom_sf"/>
</dbReference>
<dbReference type="InterPro" id="IPR011042">
    <property type="entry name" value="6-blade_b-propeller_TolB-like"/>
</dbReference>
<dbReference type="PANTHER" id="PTHR33153">
    <property type="entry name" value="MYND-TYPE DOMAIN-CONTAINING PROTEIN"/>
    <property type="match status" value="1"/>
</dbReference>
<dbReference type="Pfam" id="PF16472">
    <property type="entry name" value="DUF5050"/>
    <property type="match status" value="1"/>
</dbReference>
<keyword evidence="3" id="KW-1185">Reference proteome</keyword>
<dbReference type="PROSITE" id="PS50835">
    <property type="entry name" value="IG_LIKE"/>
    <property type="match status" value="1"/>
</dbReference>
<dbReference type="Proteomes" id="UP000596742">
    <property type="component" value="Unassembled WGS sequence"/>
</dbReference>
<name>A0A8B6HIP5_MYTGA</name>
<accession>A0A8B6HIP5</accession>
<dbReference type="SMART" id="SM00409">
    <property type="entry name" value="IG"/>
    <property type="match status" value="2"/>
</dbReference>
<evidence type="ECO:0000313" key="2">
    <source>
        <dbReference type="EMBL" id="VDI79586.1"/>
    </source>
</evidence>
<dbReference type="InterPro" id="IPR003599">
    <property type="entry name" value="Ig_sub"/>
</dbReference>
<dbReference type="PANTHER" id="PTHR33153:SF3">
    <property type="entry name" value="TRAFFICKING PROTEIN PARTICLE COMPLEX SUBUNIT 11 DOMAIN-CONTAINING PROTEIN"/>
    <property type="match status" value="1"/>
</dbReference>
<dbReference type="InterPro" id="IPR032485">
    <property type="entry name" value="LRP1-like_beta_prop"/>
</dbReference>
<sequence>MIILTGYSYMKVINLDTGDASYLLTDLQSDIYSIDYDYKNMYIYFPRFDKNDILRFKYPSEKVYNLETVTVADKPTGLAIDPANNHVYWTEQSKGNLYRSNLDGSDKTLILQDDIIFALTIDFKERWLYYSTLGTNKTISRSRLDGSEKHAFIDVKLEKVTGISIDYNSGQLYWMENVEGVLKSTDSNGTYMMKVSSTLTPGASMGISAYDGDIYCSNDMQLLQVKISGGLRRPFVIYSETDTIHGVLYINEKGQYPVVNTKSDNYVVDYGSSLTTDCSFQTSEWNPVREIYWQFNNSGVITHIAKETTGISGSSIETPSLTIFNATSSESGTYICYVKNDIGTGQSTPIYVTITGDNSFRNAQYVQVWERTDRTTHDPVMREKLRAERRDTIADRCVSVDTPSLTIMESTTADIGTYRCVAINDIGTGFSEFIKLDVIGELPTVTIADDLPEIKYGEKVRILWCDYQQSTSTKVYWEKIYNGISKVISNGTQVHLSFLPVGHTHEDVDAAFSRIAETLRRNDAETMPRLKEMLPNVKDIEAIYDIRSWITSSLNDIRKHTKPLHYKFIRDLATHNVKMQYKAFQDSEWKTEHGIIQLISGKPNLPKGIPKVINPLFEKIDINKIKSRIPQWQCLFTDQIEHTEQKWWGGFLGHLEKIRDSLPYRRTKVLSKAKWILPLLPKQQLKRQGPSVDQDIPAELRRLLENEREECFVQVQPKQQKKRHQKEIEKNQKVLCDLYFVLSFEKFFKKYIGGENMPSKEKEEEC</sequence>
<dbReference type="EMBL" id="UYJE01010082">
    <property type="protein sequence ID" value="VDI79586.1"/>
    <property type="molecule type" value="Genomic_DNA"/>
</dbReference>
<dbReference type="CDD" id="cd00096">
    <property type="entry name" value="Ig"/>
    <property type="match status" value="1"/>
</dbReference>
<dbReference type="InterPro" id="IPR000033">
    <property type="entry name" value="LDLR_classB_rpt"/>
</dbReference>
<dbReference type="AlphaFoldDB" id="A0A8B6HIP5"/>
<reference evidence="2" key="1">
    <citation type="submission" date="2018-11" db="EMBL/GenBank/DDBJ databases">
        <authorList>
            <person name="Alioto T."/>
            <person name="Alioto T."/>
        </authorList>
    </citation>
    <scope>NUCLEOTIDE SEQUENCE</scope>
</reference>
<dbReference type="Pfam" id="PF13927">
    <property type="entry name" value="Ig_3"/>
    <property type="match status" value="1"/>
</dbReference>
<dbReference type="OrthoDB" id="382013at2759"/>
<comment type="caution">
    <text evidence="2">The sequence shown here is derived from an EMBL/GenBank/DDBJ whole genome shotgun (WGS) entry which is preliminary data.</text>
</comment>
<dbReference type="SMART" id="SM00135">
    <property type="entry name" value="LY"/>
    <property type="match status" value="3"/>
</dbReference>
<evidence type="ECO:0000259" key="1">
    <source>
        <dbReference type="PROSITE" id="PS50835"/>
    </source>
</evidence>
<dbReference type="Pfam" id="PF25273">
    <property type="entry name" value="DUF7869"/>
    <property type="match status" value="1"/>
</dbReference>
<dbReference type="Gene3D" id="2.120.10.30">
    <property type="entry name" value="TolB, C-terminal domain"/>
    <property type="match status" value="1"/>
</dbReference>
<dbReference type="InterPro" id="IPR057191">
    <property type="entry name" value="DUF7869"/>
</dbReference>
<evidence type="ECO:0000313" key="3">
    <source>
        <dbReference type="Proteomes" id="UP000596742"/>
    </source>
</evidence>
<gene>
    <name evidence="2" type="ORF">MGAL_10B001780</name>
</gene>
<dbReference type="InterPro" id="IPR013783">
    <property type="entry name" value="Ig-like_fold"/>
</dbReference>
<dbReference type="SUPFAM" id="SSF63825">
    <property type="entry name" value="YWTD domain"/>
    <property type="match status" value="1"/>
</dbReference>